<gene>
    <name evidence="6" type="ORF">HKQ54_17760</name>
</gene>
<evidence type="ECO:0000256" key="1">
    <source>
        <dbReference type="ARBA" id="ARBA00009865"/>
    </source>
</evidence>
<dbReference type="SUPFAM" id="SSF75005">
    <property type="entry name" value="Arabinanase/levansucrase/invertase"/>
    <property type="match status" value="1"/>
</dbReference>
<evidence type="ECO:0000256" key="4">
    <source>
        <dbReference type="RuleBase" id="RU361187"/>
    </source>
</evidence>
<evidence type="ECO:0000313" key="7">
    <source>
        <dbReference type="Proteomes" id="UP000555193"/>
    </source>
</evidence>
<dbReference type="CDD" id="cd18821">
    <property type="entry name" value="GH43_Pc3Gal43A-like"/>
    <property type="match status" value="1"/>
</dbReference>
<dbReference type="Pfam" id="PF04616">
    <property type="entry name" value="Glyco_hydro_43"/>
    <property type="match status" value="1"/>
</dbReference>
<dbReference type="AlphaFoldDB" id="A0ABD6L8N8"/>
<evidence type="ECO:0000256" key="5">
    <source>
        <dbReference type="SAM" id="SignalP"/>
    </source>
</evidence>
<proteinExistence type="inferred from homology"/>
<sequence length="440" mass="49887">MMKYLSFLLFFLLKEGTVTAQNNLVVNGIPWFDDKGNIVNAHGACIVEENGRYYLFGEWKSDKSNAFPGFSCYSSDDLVNWKFENIVLKVQPEGILGPNRVGERVKVMKCPKTGEYIMLMHADDMGYKDPYIGLATCKTIAGDYQLQGPLLYKGQPVKRWDMGTFQDTDGKGYLLIHHGPVYRLSDDYRSIEAEVAHIKGMGESPAMFKKNGVYFMLTSNLTSWEKNDNFYFTAPQIEGPWTKQGLFCPKGKLTYNSQSTFVFPLKCGNDTIPMFMGDRWSYPHQASAATYVWMPLQVDGTKISIPEYWQAWDIRKLKPADALNKGKKLYGAWKSNQKGNVLEIAFKGTHAAIVGETNPHDGYAKVSVLNAEKDTVYSSLVDFYSKYPEKAIRIITPKMPKANYTLQVEITGVRPVWTDKTKTIYGSDDTFVTIDDIYCF</sequence>
<keyword evidence="3 4" id="KW-0326">Glycosidase</keyword>
<keyword evidence="2 4" id="KW-0378">Hydrolase</keyword>
<evidence type="ECO:0000256" key="3">
    <source>
        <dbReference type="ARBA" id="ARBA00023295"/>
    </source>
</evidence>
<organism evidence="6 7">
    <name type="scientific">Phocaeicola vulgatus</name>
    <name type="common">Bacteroides vulgatus</name>
    <dbReference type="NCBI Taxonomy" id="821"/>
    <lineage>
        <taxon>Bacteria</taxon>
        <taxon>Pseudomonadati</taxon>
        <taxon>Bacteroidota</taxon>
        <taxon>Bacteroidia</taxon>
        <taxon>Bacteroidales</taxon>
        <taxon>Bacteroidaceae</taxon>
        <taxon>Phocaeicola</taxon>
    </lineage>
</organism>
<dbReference type="Gene3D" id="2.60.120.260">
    <property type="entry name" value="Galactose-binding domain-like"/>
    <property type="match status" value="1"/>
</dbReference>
<name>A0ABD6L8N8_PHOVU</name>
<dbReference type="Proteomes" id="UP000555193">
    <property type="component" value="Unassembled WGS sequence"/>
</dbReference>
<dbReference type="Gene3D" id="2.115.10.20">
    <property type="entry name" value="Glycosyl hydrolase domain, family 43"/>
    <property type="match status" value="1"/>
</dbReference>
<dbReference type="RefSeq" id="WP_172773236.1">
    <property type="nucleotide sequence ID" value="NZ_JABDSD010000088.1"/>
</dbReference>
<evidence type="ECO:0000313" key="6">
    <source>
        <dbReference type="EMBL" id="NMW37941.1"/>
    </source>
</evidence>
<protein>
    <submittedName>
        <fullName evidence="6">Family 43 glycosylhydrolase</fullName>
    </submittedName>
</protein>
<reference evidence="6 7" key="1">
    <citation type="submission" date="2020-04" db="EMBL/GenBank/DDBJ databases">
        <title>A novel gut-associated lysogenic phage, Bacteroides phage BV01, alters the host transcriptome and bile acid metabolism in Bacteroides vulgatus.</title>
        <authorList>
            <person name="Campbell D.E."/>
            <person name="Ly L."/>
            <person name="Ridlon J.M."/>
            <person name="Hsiao A."/>
            <person name="Degnan P.H."/>
        </authorList>
    </citation>
    <scope>NUCLEOTIDE SEQUENCE [LARGE SCALE GENOMIC DNA]</scope>
    <source>
        <strain evidence="6 7">VPI-4506</strain>
    </source>
</reference>
<dbReference type="InterPro" id="IPR006710">
    <property type="entry name" value="Glyco_hydro_43"/>
</dbReference>
<evidence type="ECO:0000256" key="2">
    <source>
        <dbReference type="ARBA" id="ARBA00022801"/>
    </source>
</evidence>
<dbReference type="InterPro" id="IPR023296">
    <property type="entry name" value="Glyco_hydro_beta-prop_sf"/>
</dbReference>
<comment type="similarity">
    <text evidence="1 4">Belongs to the glycosyl hydrolase 43 family.</text>
</comment>
<dbReference type="PANTHER" id="PTHR22925:SF3">
    <property type="entry name" value="GLYCOSYL HYDROLASE FAMILY PROTEIN 43"/>
    <property type="match status" value="1"/>
</dbReference>
<accession>A0ABD6L8N8</accession>
<keyword evidence="5" id="KW-0732">Signal</keyword>
<feature type="chain" id="PRO_5044863630" evidence="5">
    <location>
        <begin position="21"/>
        <end position="440"/>
    </location>
</feature>
<dbReference type="EMBL" id="JABDSH010000089">
    <property type="protein sequence ID" value="NMW37941.1"/>
    <property type="molecule type" value="Genomic_DNA"/>
</dbReference>
<dbReference type="GO" id="GO:0005975">
    <property type="term" value="P:carbohydrate metabolic process"/>
    <property type="evidence" value="ECO:0007669"/>
    <property type="project" value="UniProtKB-ARBA"/>
</dbReference>
<dbReference type="PANTHER" id="PTHR22925">
    <property type="entry name" value="GLYCOSYL HYDROLASE 43 FAMILY MEMBER"/>
    <property type="match status" value="1"/>
</dbReference>
<dbReference type="GO" id="GO:0004553">
    <property type="term" value="F:hydrolase activity, hydrolyzing O-glycosyl compounds"/>
    <property type="evidence" value="ECO:0007669"/>
    <property type="project" value="UniProtKB-ARBA"/>
</dbReference>
<feature type="signal peptide" evidence="5">
    <location>
        <begin position="1"/>
        <end position="20"/>
    </location>
</feature>
<comment type="caution">
    <text evidence="6">The sequence shown here is derived from an EMBL/GenBank/DDBJ whole genome shotgun (WGS) entry which is preliminary data.</text>
</comment>